<dbReference type="OrthoDB" id="292470at2"/>
<proteinExistence type="predicted"/>
<dbReference type="EMBL" id="CP042912">
    <property type="protein sequence ID" value="QEG24851.1"/>
    <property type="molecule type" value="Genomic_DNA"/>
</dbReference>
<dbReference type="KEGG" id="mff:MFFC18_47740"/>
<accession>A0A5B9PQU2</accession>
<sequence>MFDYSGIVSRLEWRIRLRIYNWELNHQDNGHDSEATRECLKMLYLLASNGAKWKPDKSELNSARRSLLKMTPDYTVEFVWILYKFDASEIYIAINLARIPTIKRHIRRLQPRLHELIQNWKEKSESCHQNTPGNTRPIT</sequence>
<dbReference type="STRING" id="980251.GCA_001642875_00792"/>
<keyword evidence="2" id="KW-1185">Reference proteome</keyword>
<dbReference type="RefSeq" id="WP_075083596.1">
    <property type="nucleotide sequence ID" value="NZ_CP042912.1"/>
</dbReference>
<name>A0A5B9PQU2_9BACT</name>
<evidence type="ECO:0000313" key="2">
    <source>
        <dbReference type="Proteomes" id="UP000322214"/>
    </source>
</evidence>
<reference evidence="1 2" key="1">
    <citation type="submission" date="2019-08" db="EMBL/GenBank/DDBJ databases">
        <title>Deep-cultivation of Planctomycetes and their phenomic and genomic characterization uncovers novel biology.</title>
        <authorList>
            <person name="Wiegand S."/>
            <person name="Jogler M."/>
            <person name="Boedeker C."/>
            <person name="Pinto D."/>
            <person name="Vollmers J."/>
            <person name="Rivas-Marin E."/>
            <person name="Kohn T."/>
            <person name="Peeters S.H."/>
            <person name="Heuer A."/>
            <person name="Rast P."/>
            <person name="Oberbeckmann S."/>
            <person name="Bunk B."/>
            <person name="Jeske O."/>
            <person name="Meyerdierks A."/>
            <person name="Storesund J.E."/>
            <person name="Kallscheuer N."/>
            <person name="Luecker S."/>
            <person name="Lage O.M."/>
            <person name="Pohl T."/>
            <person name="Merkel B.J."/>
            <person name="Hornburger P."/>
            <person name="Mueller R.-W."/>
            <person name="Bruemmer F."/>
            <person name="Labrenz M."/>
            <person name="Spormann A.M."/>
            <person name="Op den Camp H."/>
            <person name="Overmann J."/>
            <person name="Amann R."/>
            <person name="Jetten M.S.M."/>
            <person name="Mascher T."/>
            <person name="Medema M.H."/>
            <person name="Devos D.P."/>
            <person name="Kaster A.-K."/>
            <person name="Ovreas L."/>
            <person name="Rohde M."/>
            <person name="Galperin M.Y."/>
            <person name="Jogler C."/>
        </authorList>
    </citation>
    <scope>NUCLEOTIDE SEQUENCE [LARGE SCALE GENOMIC DNA]</scope>
    <source>
        <strain evidence="1 2">FC18</strain>
    </source>
</reference>
<gene>
    <name evidence="1" type="ORF">MFFC18_47740</name>
</gene>
<dbReference type="Proteomes" id="UP000322214">
    <property type="component" value="Chromosome"/>
</dbReference>
<protein>
    <submittedName>
        <fullName evidence="1">Uncharacterized protein</fullName>
    </submittedName>
</protein>
<organism evidence="1 2">
    <name type="scientific">Mariniblastus fucicola</name>
    <dbReference type="NCBI Taxonomy" id="980251"/>
    <lineage>
        <taxon>Bacteria</taxon>
        <taxon>Pseudomonadati</taxon>
        <taxon>Planctomycetota</taxon>
        <taxon>Planctomycetia</taxon>
        <taxon>Pirellulales</taxon>
        <taxon>Pirellulaceae</taxon>
        <taxon>Mariniblastus</taxon>
    </lineage>
</organism>
<dbReference type="AlphaFoldDB" id="A0A5B9PQU2"/>
<evidence type="ECO:0000313" key="1">
    <source>
        <dbReference type="EMBL" id="QEG24851.1"/>
    </source>
</evidence>